<dbReference type="InterPro" id="IPR001647">
    <property type="entry name" value="HTH_TetR"/>
</dbReference>
<comment type="caution">
    <text evidence="7">The sequence shown here is derived from an EMBL/GenBank/DDBJ whole genome shotgun (WGS) entry which is preliminary data.</text>
</comment>
<proteinExistence type="predicted"/>
<dbReference type="Gene3D" id="1.10.10.60">
    <property type="entry name" value="Homeodomain-like"/>
    <property type="match status" value="1"/>
</dbReference>
<evidence type="ECO:0000313" key="7">
    <source>
        <dbReference type="EMBL" id="MFC7017070.1"/>
    </source>
</evidence>
<dbReference type="PROSITE" id="PS50977">
    <property type="entry name" value="HTH_TETR_2"/>
    <property type="match status" value="1"/>
</dbReference>
<evidence type="ECO:0000313" key="8">
    <source>
        <dbReference type="Proteomes" id="UP001596409"/>
    </source>
</evidence>
<dbReference type="Proteomes" id="UP001596409">
    <property type="component" value="Unassembled WGS sequence"/>
</dbReference>
<dbReference type="RefSeq" id="WP_229881689.1">
    <property type="nucleotide sequence ID" value="NZ_BMWA01000039.1"/>
</dbReference>
<dbReference type="InterPro" id="IPR036271">
    <property type="entry name" value="Tet_transcr_reg_TetR-rel_C_sf"/>
</dbReference>
<name>A0ABW2EFQ8_9ACTN</name>
<feature type="domain" description="HTH tetR-type" evidence="6">
    <location>
        <begin position="5"/>
        <end position="65"/>
    </location>
</feature>
<dbReference type="PANTHER" id="PTHR30055">
    <property type="entry name" value="HTH-TYPE TRANSCRIPTIONAL REGULATOR RUTR"/>
    <property type="match status" value="1"/>
</dbReference>
<evidence type="ECO:0000259" key="6">
    <source>
        <dbReference type="PROSITE" id="PS50977"/>
    </source>
</evidence>
<protein>
    <submittedName>
        <fullName evidence="7">TetR family transcriptional regulator</fullName>
    </submittedName>
</protein>
<dbReference type="InterPro" id="IPR009057">
    <property type="entry name" value="Homeodomain-like_sf"/>
</dbReference>
<dbReference type="EMBL" id="JBHSYM010000086">
    <property type="protein sequence ID" value="MFC7017070.1"/>
    <property type="molecule type" value="Genomic_DNA"/>
</dbReference>
<keyword evidence="2" id="KW-0805">Transcription regulation</keyword>
<dbReference type="PANTHER" id="PTHR30055:SF175">
    <property type="entry name" value="HTH-TYPE TRANSCRIPTIONAL REPRESSOR KSTR2"/>
    <property type="match status" value="1"/>
</dbReference>
<sequence>MRDPEGARRALLTSAIQLFEKHGYAGTTVQSIIDGANLTKGAFYHHFNTKEDLLVQVHDQFIDYQLYRARKVVADTKLSSDEVLRRLIVEALLEPMAIYKSEITVYLQEHRFLSGEVFAGIREKRDEFERYFLDVIERGIEEGVFRPVGPPRIMAFGIIGMGAWTYSWLDTGGPVSPTDIGKTYAEMIVNGLRAGD</sequence>
<dbReference type="InterPro" id="IPR023772">
    <property type="entry name" value="DNA-bd_HTH_TetR-type_CS"/>
</dbReference>
<dbReference type="SUPFAM" id="SSF48498">
    <property type="entry name" value="Tetracyclin repressor-like, C-terminal domain"/>
    <property type="match status" value="1"/>
</dbReference>
<reference evidence="8" key="1">
    <citation type="journal article" date="2019" name="Int. J. Syst. Evol. Microbiol.">
        <title>The Global Catalogue of Microorganisms (GCM) 10K type strain sequencing project: providing services to taxonomists for standard genome sequencing and annotation.</title>
        <authorList>
            <consortium name="The Broad Institute Genomics Platform"/>
            <consortium name="The Broad Institute Genome Sequencing Center for Infectious Disease"/>
            <person name="Wu L."/>
            <person name="Ma J."/>
        </authorList>
    </citation>
    <scope>NUCLEOTIDE SEQUENCE [LARGE SCALE GENOMIC DNA]</scope>
    <source>
        <strain evidence="8">JCM 4855</strain>
    </source>
</reference>
<dbReference type="PRINTS" id="PR00455">
    <property type="entry name" value="HTHTETR"/>
</dbReference>
<gene>
    <name evidence="7" type="ORF">ACFQMH_36380</name>
</gene>
<organism evidence="7 8">
    <name type="scientific">Streptomyces viridiviolaceus</name>
    <dbReference type="NCBI Taxonomy" id="68282"/>
    <lineage>
        <taxon>Bacteria</taxon>
        <taxon>Bacillati</taxon>
        <taxon>Actinomycetota</taxon>
        <taxon>Actinomycetes</taxon>
        <taxon>Kitasatosporales</taxon>
        <taxon>Streptomycetaceae</taxon>
        <taxon>Streptomyces</taxon>
    </lineage>
</organism>
<evidence type="ECO:0000256" key="4">
    <source>
        <dbReference type="ARBA" id="ARBA00023163"/>
    </source>
</evidence>
<dbReference type="Gene3D" id="1.10.357.10">
    <property type="entry name" value="Tetracycline Repressor, domain 2"/>
    <property type="match status" value="1"/>
</dbReference>
<dbReference type="InterPro" id="IPR041490">
    <property type="entry name" value="KstR2_TetR_C"/>
</dbReference>
<evidence type="ECO:0000256" key="1">
    <source>
        <dbReference type="ARBA" id="ARBA00022491"/>
    </source>
</evidence>
<dbReference type="PROSITE" id="PS01081">
    <property type="entry name" value="HTH_TETR_1"/>
    <property type="match status" value="1"/>
</dbReference>
<dbReference type="InterPro" id="IPR050109">
    <property type="entry name" value="HTH-type_TetR-like_transc_reg"/>
</dbReference>
<evidence type="ECO:0000256" key="5">
    <source>
        <dbReference type="PROSITE-ProRule" id="PRU00335"/>
    </source>
</evidence>
<evidence type="ECO:0000256" key="2">
    <source>
        <dbReference type="ARBA" id="ARBA00023015"/>
    </source>
</evidence>
<dbReference type="SUPFAM" id="SSF46689">
    <property type="entry name" value="Homeodomain-like"/>
    <property type="match status" value="1"/>
</dbReference>
<keyword evidence="1" id="KW-0678">Repressor</keyword>
<keyword evidence="3 5" id="KW-0238">DNA-binding</keyword>
<feature type="DNA-binding region" description="H-T-H motif" evidence="5">
    <location>
        <begin position="28"/>
        <end position="47"/>
    </location>
</feature>
<accession>A0ABW2EFQ8</accession>
<keyword evidence="4" id="KW-0804">Transcription</keyword>
<dbReference type="Pfam" id="PF17932">
    <property type="entry name" value="TetR_C_24"/>
    <property type="match status" value="1"/>
</dbReference>
<dbReference type="Pfam" id="PF00440">
    <property type="entry name" value="TetR_N"/>
    <property type="match status" value="1"/>
</dbReference>
<keyword evidence="8" id="KW-1185">Reference proteome</keyword>
<evidence type="ECO:0000256" key="3">
    <source>
        <dbReference type="ARBA" id="ARBA00023125"/>
    </source>
</evidence>